<evidence type="ECO:0000256" key="5">
    <source>
        <dbReference type="ARBA" id="ARBA00023014"/>
    </source>
</evidence>
<feature type="compositionally biased region" description="Basic and acidic residues" evidence="8">
    <location>
        <begin position="424"/>
        <end position="442"/>
    </location>
</feature>
<keyword evidence="2" id="KW-0479">Metal-binding</keyword>
<dbReference type="GO" id="GO:0051536">
    <property type="term" value="F:iron-sulfur cluster binding"/>
    <property type="evidence" value="ECO:0007669"/>
    <property type="project" value="UniProtKB-KW"/>
</dbReference>
<dbReference type="InterPro" id="IPR052571">
    <property type="entry name" value="Mt_RNA_Methyltransferase"/>
</dbReference>
<evidence type="ECO:0000256" key="6">
    <source>
        <dbReference type="ARBA" id="ARBA00023128"/>
    </source>
</evidence>
<accession>A0A9N9EW42</accession>
<evidence type="ECO:0000256" key="4">
    <source>
        <dbReference type="ARBA" id="ARBA00023004"/>
    </source>
</evidence>
<dbReference type="InterPro" id="IPR029063">
    <property type="entry name" value="SAM-dependent_MTases_sf"/>
</dbReference>
<dbReference type="EMBL" id="CAJVPY010000872">
    <property type="protein sequence ID" value="CAG8496322.1"/>
    <property type="molecule type" value="Genomic_DNA"/>
</dbReference>
<evidence type="ECO:0000256" key="3">
    <source>
        <dbReference type="ARBA" id="ARBA00022946"/>
    </source>
</evidence>
<evidence type="ECO:0000256" key="8">
    <source>
        <dbReference type="SAM" id="MobiDB-lite"/>
    </source>
</evidence>
<evidence type="ECO:0000256" key="2">
    <source>
        <dbReference type="ARBA" id="ARBA00022723"/>
    </source>
</evidence>
<comment type="function">
    <text evidence="7">Mitochondrial ribosome (mitoribosome) assembly factor. Binds at the interface of the head and body domains of the mitochondrial small ribosomal subunit (mt-SSU), occluding the mRNA channel and preventing compaction of the head domain towards the body. Probable inactive methyltransferase: retains the characteristic folding and ability to bind S-adenosyl-L-methionine, but it probably lost its methyltransferase activity.</text>
</comment>
<dbReference type="Pfam" id="PF09243">
    <property type="entry name" value="Rsm22"/>
    <property type="match status" value="2"/>
</dbReference>
<dbReference type="GO" id="GO:0003735">
    <property type="term" value="F:structural constituent of ribosome"/>
    <property type="evidence" value="ECO:0007669"/>
    <property type="project" value="TreeGrafter"/>
</dbReference>
<organism evidence="9 10">
    <name type="scientific">Dentiscutata erythropus</name>
    <dbReference type="NCBI Taxonomy" id="1348616"/>
    <lineage>
        <taxon>Eukaryota</taxon>
        <taxon>Fungi</taxon>
        <taxon>Fungi incertae sedis</taxon>
        <taxon>Mucoromycota</taxon>
        <taxon>Glomeromycotina</taxon>
        <taxon>Glomeromycetes</taxon>
        <taxon>Diversisporales</taxon>
        <taxon>Gigasporaceae</taxon>
        <taxon>Dentiscutata</taxon>
    </lineage>
</organism>
<dbReference type="GO" id="GO:0046872">
    <property type="term" value="F:metal ion binding"/>
    <property type="evidence" value="ECO:0007669"/>
    <property type="project" value="UniProtKB-KW"/>
</dbReference>
<evidence type="ECO:0000313" key="9">
    <source>
        <dbReference type="EMBL" id="CAG8496322.1"/>
    </source>
</evidence>
<dbReference type="Gene3D" id="3.40.50.150">
    <property type="entry name" value="Vaccinia Virus protein VP39"/>
    <property type="match status" value="1"/>
</dbReference>
<evidence type="ECO:0000313" key="10">
    <source>
        <dbReference type="Proteomes" id="UP000789405"/>
    </source>
</evidence>
<reference evidence="9" key="1">
    <citation type="submission" date="2021-06" db="EMBL/GenBank/DDBJ databases">
        <authorList>
            <person name="Kallberg Y."/>
            <person name="Tangrot J."/>
            <person name="Rosling A."/>
        </authorList>
    </citation>
    <scope>NUCLEOTIDE SEQUENCE</scope>
    <source>
        <strain evidence="9">MA453B</strain>
    </source>
</reference>
<protein>
    <submittedName>
        <fullName evidence="9">2672_t:CDS:1</fullName>
    </submittedName>
</protein>
<evidence type="ECO:0000256" key="7">
    <source>
        <dbReference type="ARBA" id="ARBA00045681"/>
    </source>
</evidence>
<name>A0A9N9EW42_9GLOM</name>
<dbReference type="AlphaFoldDB" id="A0A9N9EW42"/>
<keyword evidence="3" id="KW-0809">Transit peptide</keyword>
<dbReference type="SUPFAM" id="SSF53335">
    <property type="entry name" value="S-adenosyl-L-methionine-dependent methyltransferases"/>
    <property type="match status" value="1"/>
</dbReference>
<dbReference type="PANTHER" id="PTHR13184">
    <property type="entry name" value="37S RIBOSOMAL PROTEIN S22"/>
    <property type="match status" value="1"/>
</dbReference>
<dbReference type="OrthoDB" id="421327at2759"/>
<dbReference type="GO" id="GO:0006412">
    <property type="term" value="P:translation"/>
    <property type="evidence" value="ECO:0007669"/>
    <property type="project" value="InterPro"/>
</dbReference>
<keyword evidence="6" id="KW-0496">Mitochondrion</keyword>
<proteinExistence type="predicted"/>
<dbReference type="GO" id="GO:0005763">
    <property type="term" value="C:mitochondrial small ribosomal subunit"/>
    <property type="evidence" value="ECO:0007669"/>
    <property type="project" value="TreeGrafter"/>
</dbReference>
<dbReference type="Proteomes" id="UP000789405">
    <property type="component" value="Unassembled WGS sequence"/>
</dbReference>
<feature type="compositionally biased region" description="Acidic residues" evidence="8">
    <location>
        <begin position="443"/>
        <end position="454"/>
    </location>
</feature>
<dbReference type="GO" id="GO:0008168">
    <property type="term" value="F:methyltransferase activity"/>
    <property type="evidence" value="ECO:0007669"/>
    <property type="project" value="InterPro"/>
</dbReference>
<evidence type="ECO:0000256" key="1">
    <source>
        <dbReference type="ARBA" id="ARBA00004173"/>
    </source>
</evidence>
<dbReference type="InterPro" id="IPR015324">
    <property type="entry name" value="Ribosomal_Rsm22-like"/>
</dbReference>
<dbReference type="PANTHER" id="PTHR13184:SF5">
    <property type="entry name" value="METHYLTRANSFERASE-LIKE PROTEIN 17, MITOCHONDRIAL"/>
    <property type="match status" value="1"/>
</dbReference>
<sequence>MMLKERIVSLPYQRKSLEALFGRKRMGWVNVPEWLNEAIIKIIQGQDKEIIRFDAGRIYKSFRSVTGYKVNTATDPIFGPCKSAQRTFKRTLKEEPDNKPHILEYGNRESLAYVAGYLPITYGPIYNVLYELSTRLPDFFSKKCNGFWHWAAHEVWGNNIENFLGIDISEAMLRMAENILSYHNKIRNIDFKKYITYDPKTRYDLVISAFTFNELPNDNIRQSILESLWNKTEDILVIVVDDCKPFFLTSCRYSRFSFLQVLIEKGTPAGFKIIAEARKKILLSSTKLHVEVNPQADTRGAHVVAPMQTKKVLGNNYEDSKYSYVILRRGPRPRMPTETSEKLEKLTHENAIDTELARDFSTEAFYWARLILPPIKRSGHIVMDYCSNTGHIERMIIPKSQGKVPYRDARKAMWGDLFPHQPKKPAERRNIGIDKKNDKEEIYIMDEIEDDADQENSPRKRNVPRKKSEL</sequence>
<comment type="subcellular location">
    <subcellularLocation>
        <location evidence="1">Mitochondrion</location>
    </subcellularLocation>
</comment>
<keyword evidence="4" id="KW-0408">Iron</keyword>
<keyword evidence="10" id="KW-1185">Reference proteome</keyword>
<gene>
    <name evidence="9" type="ORF">DERYTH_LOCUS2670</name>
</gene>
<feature type="compositionally biased region" description="Basic residues" evidence="8">
    <location>
        <begin position="459"/>
        <end position="470"/>
    </location>
</feature>
<keyword evidence="5" id="KW-0411">Iron-sulfur</keyword>
<comment type="caution">
    <text evidence="9">The sequence shown here is derived from an EMBL/GenBank/DDBJ whole genome shotgun (WGS) entry which is preliminary data.</text>
</comment>
<feature type="region of interest" description="Disordered" evidence="8">
    <location>
        <begin position="417"/>
        <end position="470"/>
    </location>
</feature>